<proteinExistence type="predicted"/>
<sequence>MDITALLATIDAKKATIGHYQPLPEEEMRILAHQTKVEHVWSSNAIEGNTLSLYETISVLETGLTPQGKPIKDVLEVLDLSDAYDYVMDLVQEKGPVTQTMIRDLNRLVTAKTTQDVRQAGNYRDIEVWPQGLPKNTYTESVDIRPQMAQLVAWSKESHNLMHPILYAAELHRRFVSIHPFIDGNSRTARLLMNFALLESGLPLINIRPDSISRDKYMQALYHAQQTGDPDPFDLLIAQYVDKEFDERIQVLKLHEQNIKDAESQTNLPKDK</sequence>
<dbReference type="RefSeq" id="WP_057817501.1">
    <property type="nucleotide sequence ID" value="NZ_AZEC01000001.1"/>
</dbReference>
<evidence type="ECO:0000313" key="6">
    <source>
        <dbReference type="Proteomes" id="UP000051330"/>
    </source>
</evidence>
<dbReference type="AlphaFoldDB" id="A0A0R1N4M5"/>
<dbReference type="EMBL" id="AZEC01000001">
    <property type="protein sequence ID" value="KRL14633.1"/>
    <property type="molecule type" value="Genomic_DNA"/>
</dbReference>
<evidence type="ECO:0000256" key="2">
    <source>
        <dbReference type="PIRSR" id="PIRSR640198-2"/>
    </source>
</evidence>
<evidence type="ECO:0000313" key="5">
    <source>
        <dbReference type="EMBL" id="KRL14633.1"/>
    </source>
</evidence>
<comment type="caution">
    <text evidence="5">The sequence shown here is derived from an EMBL/GenBank/DDBJ whole genome shotgun (WGS) entry which is preliminary data.</text>
</comment>
<dbReference type="InterPro" id="IPR003812">
    <property type="entry name" value="Fido"/>
</dbReference>
<evidence type="ECO:0000259" key="4">
    <source>
        <dbReference type="PROSITE" id="PS51459"/>
    </source>
</evidence>
<feature type="site" description="Important for autoinhibition of adenylyltransferase activity" evidence="3">
    <location>
        <position position="47"/>
    </location>
</feature>
<dbReference type="GO" id="GO:0005524">
    <property type="term" value="F:ATP binding"/>
    <property type="evidence" value="ECO:0007669"/>
    <property type="project" value="UniProtKB-KW"/>
</dbReference>
<dbReference type="STRING" id="1423792.FD09_GL000286"/>
<dbReference type="OrthoDB" id="9813719at2"/>
<dbReference type="Proteomes" id="UP000051330">
    <property type="component" value="Unassembled WGS sequence"/>
</dbReference>
<dbReference type="PROSITE" id="PS51459">
    <property type="entry name" value="FIDO"/>
    <property type="match status" value="1"/>
</dbReference>
<protein>
    <submittedName>
        <fullName evidence="5">Fic family protein</fullName>
    </submittedName>
</protein>
<name>A0A0R1N4M5_9LACO</name>
<dbReference type="Gene3D" id="1.10.3290.10">
    <property type="entry name" value="Fido-like domain"/>
    <property type="match status" value="1"/>
</dbReference>
<dbReference type="PANTHER" id="PTHR13504">
    <property type="entry name" value="FIDO DOMAIN-CONTAINING PROTEIN DDB_G0283145"/>
    <property type="match status" value="1"/>
</dbReference>
<keyword evidence="6" id="KW-1185">Reference proteome</keyword>
<keyword evidence="2" id="KW-0547">Nucleotide-binding</keyword>
<reference evidence="5 6" key="1">
    <citation type="journal article" date="2015" name="Genome Announc.">
        <title>Expanding the biotechnology potential of lactobacilli through comparative genomics of 213 strains and associated genera.</title>
        <authorList>
            <person name="Sun Z."/>
            <person name="Harris H.M."/>
            <person name="McCann A."/>
            <person name="Guo C."/>
            <person name="Argimon S."/>
            <person name="Zhang W."/>
            <person name="Yang X."/>
            <person name="Jeffery I.B."/>
            <person name="Cooney J.C."/>
            <person name="Kagawa T.F."/>
            <person name="Liu W."/>
            <person name="Song Y."/>
            <person name="Salvetti E."/>
            <person name="Wrobel A."/>
            <person name="Rasinkangas P."/>
            <person name="Parkhill J."/>
            <person name="Rea M.C."/>
            <person name="O'Sullivan O."/>
            <person name="Ritari J."/>
            <person name="Douillard F.P."/>
            <person name="Paul Ross R."/>
            <person name="Yang R."/>
            <person name="Briner A.E."/>
            <person name="Felis G.E."/>
            <person name="de Vos W.M."/>
            <person name="Barrangou R."/>
            <person name="Klaenhammer T.R."/>
            <person name="Caufield P.W."/>
            <person name="Cui Y."/>
            <person name="Zhang H."/>
            <person name="O'Toole P.W."/>
        </authorList>
    </citation>
    <scope>NUCLEOTIDE SEQUENCE [LARGE SCALE GENOMIC DNA]</scope>
    <source>
        <strain evidence="5 6">DSM 12744</strain>
    </source>
</reference>
<dbReference type="PANTHER" id="PTHR13504:SF38">
    <property type="entry name" value="FIDO DOMAIN-CONTAINING PROTEIN"/>
    <property type="match status" value="1"/>
</dbReference>
<dbReference type="PATRIC" id="fig|1423792.3.peg.291"/>
<evidence type="ECO:0000256" key="1">
    <source>
        <dbReference type="PIRSR" id="PIRSR640198-1"/>
    </source>
</evidence>
<feature type="active site" evidence="1">
    <location>
        <position position="179"/>
    </location>
</feature>
<dbReference type="InterPro" id="IPR040198">
    <property type="entry name" value="Fido_containing"/>
</dbReference>
<dbReference type="SUPFAM" id="SSF140931">
    <property type="entry name" value="Fic-like"/>
    <property type="match status" value="1"/>
</dbReference>
<feature type="domain" description="Fido" evidence="4">
    <location>
        <begin position="97"/>
        <end position="239"/>
    </location>
</feature>
<keyword evidence="2" id="KW-0067">ATP-binding</keyword>
<gene>
    <name evidence="5" type="ORF">FD09_GL000286</name>
</gene>
<evidence type="ECO:0000256" key="3">
    <source>
        <dbReference type="PIRSR" id="PIRSR640198-3"/>
    </source>
</evidence>
<feature type="binding site" evidence="2">
    <location>
        <begin position="183"/>
        <end position="190"/>
    </location>
    <ligand>
        <name>ATP</name>
        <dbReference type="ChEBI" id="CHEBI:30616"/>
    </ligand>
</feature>
<dbReference type="InterPro" id="IPR036597">
    <property type="entry name" value="Fido-like_dom_sf"/>
</dbReference>
<organism evidence="5 6">
    <name type="scientific">Schleiferilactobacillus perolens DSM 12744</name>
    <dbReference type="NCBI Taxonomy" id="1423792"/>
    <lineage>
        <taxon>Bacteria</taxon>
        <taxon>Bacillati</taxon>
        <taxon>Bacillota</taxon>
        <taxon>Bacilli</taxon>
        <taxon>Lactobacillales</taxon>
        <taxon>Lactobacillaceae</taxon>
        <taxon>Schleiferilactobacillus</taxon>
    </lineage>
</organism>
<accession>A0A0R1N4M5</accession>
<dbReference type="Pfam" id="PF02661">
    <property type="entry name" value="Fic"/>
    <property type="match status" value="1"/>
</dbReference>